<organism evidence="11 12">
    <name type="scientific">Marinospirillum alkaliphilum DSM 21637</name>
    <dbReference type="NCBI Taxonomy" id="1122209"/>
    <lineage>
        <taxon>Bacteria</taxon>
        <taxon>Pseudomonadati</taxon>
        <taxon>Pseudomonadota</taxon>
        <taxon>Gammaproteobacteria</taxon>
        <taxon>Oceanospirillales</taxon>
        <taxon>Oceanospirillaceae</taxon>
        <taxon>Marinospirillum</taxon>
    </lineage>
</organism>
<evidence type="ECO:0000256" key="6">
    <source>
        <dbReference type="ARBA" id="ARBA00022801"/>
    </source>
</evidence>
<evidence type="ECO:0000256" key="8">
    <source>
        <dbReference type="ARBA" id="ARBA00033209"/>
    </source>
</evidence>
<evidence type="ECO:0000256" key="10">
    <source>
        <dbReference type="ARBA" id="ARBA00053547"/>
    </source>
</evidence>
<dbReference type="InterPro" id="IPR036412">
    <property type="entry name" value="HAD-like_sf"/>
</dbReference>
<dbReference type="FunFam" id="3.40.50.1000:FF:000025">
    <property type="entry name" value="HAD hydrolase, family IB"/>
    <property type="match status" value="1"/>
</dbReference>
<comment type="catalytic activity">
    <reaction evidence="9">
        <text>L-histidinol phosphate + H2O = L-histidinol + phosphate</text>
        <dbReference type="Rhea" id="RHEA:14465"/>
        <dbReference type="ChEBI" id="CHEBI:15377"/>
        <dbReference type="ChEBI" id="CHEBI:43474"/>
        <dbReference type="ChEBI" id="CHEBI:57699"/>
        <dbReference type="ChEBI" id="CHEBI:57980"/>
        <dbReference type="EC" id="3.1.3.15"/>
    </reaction>
    <physiologicalReaction direction="left-to-right" evidence="9">
        <dbReference type="Rhea" id="RHEA:14466"/>
    </physiologicalReaction>
</comment>
<dbReference type="Proteomes" id="UP000182350">
    <property type="component" value="Unassembled WGS sequence"/>
</dbReference>
<keyword evidence="7" id="KW-0460">Magnesium</keyword>
<dbReference type="Gene3D" id="3.40.50.1000">
    <property type="entry name" value="HAD superfamily/HAD-like"/>
    <property type="match status" value="1"/>
</dbReference>
<evidence type="ECO:0000313" key="12">
    <source>
        <dbReference type="Proteomes" id="UP000182350"/>
    </source>
</evidence>
<dbReference type="EMBL" id="FPJW01000003">
    <property type="protein sequence ID" value="SFX30823.1"/>
    <property type="molecule type" value="Genomic_DNA"/>
</dbReference>
<dbReference type="NCBIfam" id="TIGR01490">
    <property type="entry name" value="HAD-SF-IB-hyp1"/>
    <property type="match status" value="1"/>
</dbReference>
<evidence type="ECO:0000313" key="11">
    <source>
        <dbReference type="EMBL" id="SFX30823.1"/>
    </source>
</evidence>
<evidence type="ECO:0000256" key="5">
    <source>
        <dbReference type="ARBA" id="ARBA00022723"/>
    </source>
</evidence>
<dbReference type="InterPro" id="IPR023214">
    <property type="entry name" value="HAD_sf"/>
</dbReference>
<comment type="pathway">
    <text evidence="1">Amino-acid biosynthesis; L-histidine biosynthesis; L-histidine from 5-phospho-alpha-D-ribose 1-diphosphate: step 8/9.</text>
</comment>
<evidence type="ECO:0000256" key="9">
    <source>
        <dbReference type="ARBA" id="ARBA00052092"/>
    </source>
</evidence>
<dbReference type="Pfam" id="PF12710">
    <property type="entry name" value="HAD"/>
    <property type="match status" value="1"/>
</dbReference>
<name>A0A1K1W0S9_9GAMM</name>
<protein>
    <recommendedName>
        <fullName evidence="4">Histidinol-phosphatase</fullName>
        <ecNumber evidence="3">3.1.3.15</ecNumber>
    </recommendedName>
    <alternativeName>
        <fullName evidence="8">Histidinol-phosphate phosphatase</fullName>
    </alternativeName>
</protein>
<evidence type="ECO:0000256" key="4">
    <source>
        <dbReference type="ARBA" id="ARBA00021697"/>
    </source>
</evidence>
<dbReference type="RefSeq" id="WP_072325440.1">
    <property type="nucleotide sequence ID" value="NZ_FPJW01000003.1"/>
</dbReference>
<dbReference type="InterPro" id="IPR050582">
    <property type="entry name" value="HAD-like_SerB"/>
</dbReference>
<evidence type="ECO:0000256" key="3">
    <source>
        <dbReference type="ARBA" id="ARBA00013085"/>
    </source>
</evidence>
<evidence type="ECO:0000256" key="2">
    <source>
        <dbReference type="ARBA" id="ARBA00009184"/>
    </source>
</evidence>
<comment type="function">
    <text evidence="10">Catalyzes the dephosphorylation of histidinol-phosphate to histidinol, the direct precursor of histidine.</text>
</comment>
<dbReference type="AlphaFoldDB" id="A0A1K1W0S9"/>
<comment type="similarity">
    <text evidence="2">Belongs to the HAD-like hydrolase superfamily. SerB family.</text>
</comment>
<gene>
    <name evidence="11" type="ORF">SAMN02745752_01198</name>
</gene>
<dbReference type="STRING" id="1122209.SAMN02745752_01198"/>
<proteinExistence type="inferred from homology"/>
<sequence>MSLALFDLDNTLIAGDSDHAWGEFLVHKGLVNGEEYKKANDLYYAAYQQGTLDIHDYLSFSLRPLTQYSTEEMLNWRKEFIHEHIRPLMLPAAMELLDKHRQAGDRLLIITATNRFITAPIAELLGVSDLIAVEPEFIDGRYTGQIVGTPSFREGKVTCLHQWLQAEGMNLDGSWFYSDSHNDLPLLQQVDNPVAVDPDDTLRSHAEQQGWPVISLRS</sequence>
<dbReference type="OrthoDB" id="9784466at2"/>
<dbReference type="Gene3D" id="1.20.1440.100">
    <property type="entry name" value="SG protein - dephosphorylation function"/>
    <property type="match status" value="1"/>
</dbReference>
<accession>A0A1K1W0S9</accession>
<keyword evidence="5" id="KW-0479">Metal-binding</keyword>
<dbReference type="SUPFAM" id="SSF56784">
    <property type="entry name" value="HAD-like"/>
    <property type="match status" value="1"/>
</dbReference>
<evidence type="ECO:0000256" key="7">
    <source>
        <dbReference type="ARBA" id="ARBA00022842"/>
    </source>
</evidence>
<keyword evidence="12" id="KW-1185">Reference proteome</keyword>
<dbReference type="PANTHER" id="PTHR43344">
    <property type="entry name" value="PHOSPHOSERINE PHOSPHATASE"/>
    <property type="match status" value="1"/>
</dbReference>
<dbReference type="GO" id="GO:0004401">
    <property type="term" value="F:histidinol-phosphatase activity"/>
    <property type="evidence" value="ECO:0007669"/>
    <property type="project" value="UniProtKB-EC"/>
</dbReference>
<dbReference type="CDD" id="cd02612">
    <property type="entry name" value="HAD_PGPPase"/>
    <property type="match status" value="1"/>
</dbReference>
<dbReference type="PANTHER" id="PTHR43344:SF13">
    <property type="entry name" value="PHOSPHATASE RV3661-RELATED"/>
    <property type="match status" value="1"/>
</dbReference>
<reference evidence="11 12" key="1">
    <citation type="submission" date="2016-11" db="EMBL/GenBank/DDBJ databases">
        <authorList>
            <person name="Jaros S."/>
            <person name="Januszkiewicz K."/>
            <person name="Wedrychowicz H."/>
        </authorList>
    </citation>
    <scope>NUCLEOTIDE SEQUENCE [LARGE SCALE GENOMIC DNA]</scope>
    <source>
        <strain evidence="11 12">DSM 21637</strain>
    </source>
</reference>
<dbReference type="InterPro" id="IPR006385">
    <property type="entry name" value="HAD_hydro_SerB1"/>
</dbReference>
<dbReference type="NCBIfam" id="TIGR01488">
    <property type="entry name" value="HAD-SF-IB"/>
    <property type="match status" value="1"/>
</dbReference>
<evidence type="ECO:0000256" key="1">
    <source>
        <dbReference type="ARBA" id="ARBA00004970"/>
    </source>
</evidence>
<keyword evidence="6 11" id="KW-0378">Hydrolase</keyword>
<dbReference type="EC" id="3.1.3.15" evidence="3"/>
<dbReference type="GO" id="GO:0046872">
    <property type="term" value="F:metal ion binding"/>
    <property type="evidence" value="ECO:0007669"/>
    <property type="project" value="UniProtKB-KW"/>
</dbReference>